<gene>
    <name evidence="2" type="ORF">EVAR_79291_1</name>
</gene>
<evidence type="ECO:0000256" key="1">
    <source>
        <dbReference type="SAM" id="MobiDB-lite"/>
    </source>
</evidence>
<dbReference type="EMBL" id="BGZK01000054">
    <property type="protein sequence ID" value="GBP12945.1"/>
    <property type="molecule type" value="Genomic_DNA"/>
</dbReference>
<organism evidence="2 3">
    <name type="scientific">Eumeta variegata</name>
    <name type="common">Bagworm moth</name>
    <name type="synonym">Eumeta japonica</name>
    <dbReference type="NCBI Taxonomy" id="151549"/>
    <lineage>
        <taxon>Eukaryota</taxon>
        <taxon>Metazoa</taxon>
        <taxon>Ecdysozoa</taxon>
        <taxon>Arthropoda</taxon>
        <taxon>Hexapoda</taxon>
        <taxon>Insecta</taxon>
        <taxon>Pterygota</taxon>
        <taxon>Neoptera</taxon>
        <taxon>Endopterygota</taxon>
        <taxon>Lepidoptera</taxon>
        <taxon>Glossata</taxon>
        <taxon>Ditrysia</taxon>
        <taxon>Tineoidea</taxon>
        <taxon>Psychidae</taxon>
        <taxon>Oiketicinae</taxon>
        <taxon>Eumeta</taxon>
    </lineage>
</organism>
<dbReference type="AlphaFoldDB" id="A0A4C1TFR6"/>
<proteinExistence type="predicted"/>
<feature type="region of interest" description="Disordered" evidence="1">
    <location>
        <begin position="54"/>
        <end position="75"/>
    </location>
</feature>
<reference evidence="2 3" key="1">
    <citation type="journal article" date="2019" name="Commun. Biol.">
        <title>The bagworm genome reveals a unique fibroin gene that provides high tensile strength.</title>
        <authorList>
            <person name="Kono N."/>
            <person name="Nakamura H."/>
            <person name="Ohtoshi R."/>
            <person name="Tomita M."/>
            <person name="Numata K."/>
            <person name="Arakawa K."/>
        </authorList>
    </citation>
    <scope>NUCLEOTIDE SEQUENCE [LARGE SCALE GENOMIC DNA]</scope>
</reference>
<keyword evidence="3" id="KW-1185">Reference proteome</keyword>
<comment type="caution">
    <text evidence="2">The sequence shown here is derived from an EMBL/GenBank/DDBJ whole genome shotgun (WGS) entry which is preliminary data.</text>
</comment>
<accession>A0A4C1TFR6</accession>
<protein>
    <submittedName>
        <fullName evidence="2">Uncharacterized protein</fullName>
    </submittedName>
</protein>
<name>A0A4C1TFR6_EUMVA</name>
<sequence>MCGLSVARKTRRFASEAPRGRAYALGNNVYQSLSSWREAATSARSPAHLKTCANELSAPRRGDTADRGGCGDVTN</sequence>
<dbReference type="Proteomes" id="UP000299102">
    <property type="component" value="Unassembled WGS sequence"/>
</dbReference>
<evidence type="ECO:0000313" key="2">
    <source>
        <dbReference type="EMBL" id="GBP12945.1"/>
    </source>
</evidence>
<evidence type="ECO:0000313" key="3">
    <source>
        <dbReference type="Proteomes" id="UP000299102"/>
    </source>
</evidence>